<gene>
    <name evidence="1" type="ORF">BWY43_00281</name>
</gene>
<organism evidence="1">
    <name type="scientific">candidate division WS2 bacterium ADurb.Bin280</name>
    <dbReference type="NCBI Taxonomy" id="1852829"/>
    <lineage>
        <taxon>Bacteria</taxon>
        <taxon>candidate division WS2</taxon>
    </lineage>
</organism>
<dbReference type="EMBL" id="MWBO01000017">
    <property type="protein sequence ID" value="OQA52910.1"/>
    <property type="molecule type" value="Genomic_DNA"/>
</dbReference>
<comment type="caution">
    <text evidence="1">The sequence shown here is derived from an EMBL/GenBank/DDBJ whole genome shotgun (WGS) entry which is preliminary data.</text>
</comment>
<reference evidence="1" key="1">
    <citation type="submission" date="2017-02" db="EMBL/GenBank/DDBJ databases">
        <title>Delving into the versatile metabolic prowess of the omnipresent phylum Bacteroidetes.</title>
        <authorList>
            <person name="Nobu M.K."/>
            <person name="Mei R."/>
            <person name="Narihiro T."/>
            <person name="Kuroda K."/>
            <person name="Liu W.-T."/>
        </authorList>
    </citation>
    <scope>NUCLEOTIDE SEQUENCE</scope>
    <source>
        <strain evidence="1">ADurb.Bin280</strain>
    </source>
</reference>
<evidence type="ECO:0000313" key="1">
    <source>
        <dbReference type="EMBL" id="OQA52910.1"/>
    </source>
</evidence>
<dbReference type="Proteomes" id="UP000485367">
    <property type="component" value="Unassembled WGS sequence"/>
</dbReference>
<accession>A0A1V5SEF0</accession>
<sequence length="75" mass="8412">MRSAAEIRARCSPIHNNEKLVGIVVDSASPTAAYDLVYQETSDEYTSRAARWLAVLRRDHPEEYESLLNSNGMVS</sequence>
<dbReference type="AlphaFoldDB" id="A0A1V5SEF0"/>
<proteinExistence type="predicted"/>
<protein>
    <submittedName>
        <fullName evidence="1">Uncharacterized protein</fullName>
    </submittedName>
</protein>
<name>A0A1V5SEF0_9BACT</name>